<reference evidence="1" key="1">
    <citation type="submission" date="2022-07" db="EMBL/GenBank/DDBJ databases">
        <title>Genome Sequence of Lecanicillium saksenae.</title>
        <authorList>
            <person name="Buettner E."/>
        </authorList>
    </citation>
    <scope>NUCLEOTIDE SEQUENCE</scope>
    <source>
        <strain evidence="1">VT-O1</strain>
    </source>
</reference>
<evidence type="ECO:0000313" key="2">
    <source>
        <dbReference type="Proteomes" id="UP001148737"/>
    </source>
</evidence>
<sequence>MKFGLNYDKHILPNWSQHCIDYNGIRMQLRAKAQRGESLEALQDEFIAEIQNFKEAYMTTLQKLKTNGQPLIDKCGGEQPLGEASADESAMKHVSFHDHCTANRLVTESKELQSFGKLNSIAIQRLISKLASSGGVTPLALGRAESELKAWESARQSSYDEFLGTSARLAVIGSQKYDNTLHASEEASDATTHFFRARERLRQLLNPTDASDFELKLRALRKDLLDTEIDSSLPRFFGRLLCLGAHCLDSEYIDAILRYHPDIDTKSVRGETALYCAALAGSLGAVQAIAVRYLKSGESLDTAVPRTGWTPLMVACAKGRTEVVEYLLQCGADAQKLDVVGWTAKEHAAYRGHLTTASLKGLASASTPPAELQPRVRSVKQEPLKTLSYDQKAVIVTLGSVQGGHNRRTLKLHQEADGSDHFSLDTALLEVSLPNADCKPKAVPLPLLEDHSVNPLVGKVELDAQVQVTVQLWQDDGSAAGGRSLHSSGTVLLSQDYAKFGSSRESMLRETTVILLNKNTMEYSGTVLLSYVIATPFEGLGEGEAASYRRQPDAGVRLVGHRGLGQNTLGTDNLQIGENTVTSFLSAYRLGAPFVEFDVQLTRDHEAVIYHDFSFSGSGSDVPIHDISIAQYKYAGDIQNPLGALILEAGGPRPRASSSGEDSVLKALQAQERLRHTVDYGGKGFKANIRGHSIQEAHATLEELLETLPEEIGFNIEMKYQRLHEAVEAGVASVTIDINTFVDVALEKIRRLARRRPIILSSFTPEVCILLKLKQSVYPVMFITNAGKAPMMDKELRAASLQMGMKFARHWQLAGLVLACDTFLLCPRLISLVKNAGLVCASYGMGNNDPRNAKIQADAGIDILIVDKVKLIAEALSKDDVTGK</sequence>
<protein>
    <submittedName>
        <fullName evidence="1">Uncharacterized protein</fullName>
    </submittedName>
</protein>
<gene>
    <name evidence="1" type="ORF">NLG97_g693</name>
</gene>
<comment type="caution">
    <text evidence="1">The sequence shown here is derived from an EMBL/GenBank/DDBJ whole genome shotgun (WGS) entry which is preliminary data.</text>
</comment>
<evidence type="ECO:0000313" key="1">
    <source>
        <dbReference type="EMBL" id="KAJ3498992.1"/>
    </source>
</evidence>
<dbReference type="Proteomes" id="UP001148737">
    <property type="component" value="Unassembled WGS sequence"/>
</dbReference>
<organism evidence="1 2">
    <name type="scientific">Lecanicillium saksenae</name>
    <dbReference type="NCBI Taxonomy" id="468837"/>
    <lineage>
        <taxon>Eukaryota</taxon>
        <taxon>Fungi</taxon>
        <taxon>Dikarya</taxon>
        <taxon>Ascomycota</taxon>
        <taxon>Pezizomycotina</taxon>
        <taxon>Sordariomycetes</taxon>
        <taxon>Hypocreomycetidae</taxon>
        <taxon>Hypocreales</taxon>
        <taxon>Cordycipitaceae</taxon>
        <taxon>Lecanicillium</taxon>
    </lineage>
</organism>
<keyword evidence="2" id="KW-1185">Reference proteome</keyword>
<proteinExistence type="predicted"/>
<name>A0ACC1R8I5_9HYPO</name>
<accession>A0ACC1R8I5</accession>
<dbReference type="EMBL" id="JANAKD010000026">
    <property type="protein sequence ID" value="KAJ3498992.1"/>
    <property type="molecule type" value="Genomic_DNA"/>
</dbReference>